<dbReference type="EMBL" id="JBBHLC010000071">
    <property type="protein sequence ID" value="MEJ5865276.1"/>
    <property type="molecule type" value="Genomic_DNA"/>
</dbReference>
<protein>
    <recommendedName>
        <fullName evidence="3">Type IV pilus assembly protein PilX</fullName>
    </recommendedName>
</protein>
<evidence type="ECO:0000313" key="2">
    <source>
        <dbReference type="Proteomes" id="UP001380290"/>
    </source>
</evidence>
<dbReference type="RefSeq" id="WP_339600214.1">
    <property type="nucleotide sequence ID" value="NZ_JBBHLC010000071.1"/>
</dbReference>
<accession>A0ABU8QXB5</accession>
<evidence type="ECO:0000313" key="1">
    <source>
        <dbReference type="EMBL" id="MEJ5865276.1"/>
    </source>
</evidence>
<evidence type="ECO:0008006" key="3">
    <source>
        <dbReference type="Google" id="ProtNLM"/>
    </source>
</evidence>
<gene>
    <name evidence="1" type="ORF">V7S98_18860</name>
</gene>
<organism evidence="1 2">
    <name type="scientific">Pseudomonas farsensis</name>
    <dbReference type="NCBI Taxonomy" id="2745492"/>
    <lineage>
        <taxon>Bacteria</taxon>
        <taxon>Pseudomonadati</taxon>
        <taxon>Pseudomonadota</taxon>
        <taxon>Gammaproteobacteria</taxon>
        <taxon>Pseudomonadales</taxon>
        <taxon>Pseudomonadaceae</taxon>
        <taxon>Pseudomonas</taxon>
    </lineage>
</organism>
<sequence>MKKQRGVVLLITLVLSLLLALLAAQVLSEAQARQWLVSEQVAAAQAFELAEAGLLEGAALLGDGLPPPCTQCLPPSLPPAEPVLPWRKTLNAFVLLQNLGQSTRAAGLAPGERVTLVRVTAISPERRRRQVLEAVYALGDAQPPRRISWRQRVHEG</sequence>
<comment type="caution">
    <text evidence="1">The sequence shown here is derived from an EMBL/GenBank/DDBJ whole genome shotgun (WGS) entry which is preliminary data.</text>
</comment>
<name>A0ABU8QXB5_9PSED</name>
<reference evidence="1 2" key="1">
    <citation type="submission" date="2024-02" db="EMBL/GenBank/DDBJ databases">
        <title>Identification of pathogenicity and growth-promoting function of Pseudomonas putida variant.</title>
        <authorList>
            <person name="Sun J."/>
        </authorList>
    </citation>
    <scope>NUCLEOTIDE SEQUENCE [LARGE SCALE GENOMIC DNA]</scope>
    <source>
        <strain evidence="1 2">A03</strain>
    </source>
</reference>
<keyword evidence="2" id="KW-1185">Reference proteome</keyword>
<proteinExistence type="predicted"/>
<dbReference type="Proteomes" id="UP001380290">
    <property type="component" value="Unassembled WGS sequence"/>
</dbReference>